<dbReference type="Proteomes" id="UP000295110">
    <property type="component" value="Unassembled WGS sequence"/>
</dbReference>
<evidence type="ECO:0000259" key="1">
    <source>
        <dbReference type="PROSITE" id="PS51186"/>
    </source>
</evidence>
<keyword evidence="3" id="KW-1185">Reference proteome</keyword>
<dbReference type="Pfam" id="PF13508">
    <property type="entry name" value="Acetyltransf_7"/>
    <property type="match status" value="1"/>
</dbReference>
<evidence type="ECO:0000313" key="3">
    <source>
        <dbReference type="Proteomes" id="UP000295110"/>
    </source>
</evidence>
<feature type="domain" description="N-acetyltransferase" evidence="1">
    <location>
        <begin position="1"/>
        <end position="63"/>
    </location>
</feature>
<dbReference type="GO" id="GO:0016747">
    <property type="term" value="F:acyltransferase activity, transferring groups other than amino-acyl groups"/>
    <property type="evidence" value="ECO:0007669"/>
    <property type="project" value="InterPro"/>
</dbReference>
<dbReference type="InterPro" id="IPR000182">
    <property type="entry name" value="GNAT_dom"/>
</dbReference>
<name>A0A4R3U8W8_ROSSA</name>
<sequence length="63" mass="7051">MALLRSVAIATGLQKQGIGRQLVERLLQEARSRDIAALYLLTVAAPEYFAQYGFKRMKIEDAP</sequence>
<dbReference type="AlphaFoldDB" id="A0A4R3U8W8"/>
<dbReference type="CDD" id="cd04301">
    <property type="entry name" value="NAT_SF"/>
    <property type="match status" value="1"/>
</dbReference>
<evidence type="ECO:0000313" key="2">
    <source>
        <dbReference type="EMBL" id="TCU84662.1"/>
    </source>
</evidence>
<dbReference type="SUPFAM" id="SSF55729">
    <property type="entry name" value="Acyl-CoA N-acyltransferases (Nat)"/>
    <property type="match status" value="1"/>
</dbReference>
<accession>A0A4R3U8W8</accession>
<dbReference type="InterPro" id="IPR016181">
    <property type="entry name" value="Acyl_CoA_acyltransferase"/>
</dbReference>
<dbReference type="EMBL" id="SMBU01000052">
    <property type="protein sequence ID" value="TCU84662.1"/>
    <property type="molecule type" value="Genomic_DNA"/>
</dbReference>
<gene>
    <name evidence="2" type="ORF">EV671_105215</name>
</gene>
<protein>
    <submittedName>
        <fullName evidence="2">Acetyltransferase (GNAT) family protein</fullName>
    </submittedName>
</protein>
<reference evidence="2 3" key="1">
    <citation type="submission" date="2019-03" db="EMBL/GenBank/DDBJ databases">
        <title>Genomic Encyclopedia of Type Strains, Phase IV (KMG-IV): sequencing the most valuable type-strain genomes for metagenomic binning, comparative biology and taxonomic classification.</title>
        <authorList>
            <person name="Goeker M."/>
        </authorList>
    </citation>
    <scope>NUCLEOTIDE SEQUENCE [LARGE SCALE GENOMIC DNA]</scope>
    <source>
        <strain evidence="2 3">DSM 654</strain>
    </source>
</reference>
<dbReference type="Gene3D" id="3.40.630.30">
    <property type="match status" value="1"/>
</dbReference>
<dbReference type="PROSITE" id="PS51186">
    <property type="entry name" value="GNAT"/>
    <property type="match status" value="1"/>
</dbReference>
<comment type="caution">
    <text evidence="2">The sequence shown here is derived from an EMBL/GenBank/DDBJ whole genome shotgun (WGS) entry which is preliminary data.</text>
</comment>
<keyword evidence="2" id="KW-0808">Transferase</keyword>
<organism evidence="2 3">
    <name type="scientific">Roseateles saccharophilus</name>
    <name type="common">Pseudomonas saccharophila</name>
    <dbReference type="NCBI Taxonomy" id="304"/>
    <lineage>
        <taxon>Bacteria</taxon>
        <taxon>Pseudomonadati</taxon>
        <taxon>Pseudomonadota</taxon>
        <taxon>Betaproteobacteria</taxon>
        <taxon>Burkholderiales</taxon>
        <taxon>Sphaerotilaceae</taxon>
        <taxon>Roseateles</taxon>
    </lineage>
</organism>
<proteinExistence type="predicted"/>